<evidence type="ECO:0000256" key="5">
    <source>
        <dbReference type="ARBA" id="ARBA00022777"/>
    </source>
</evidence>
<dbReference type="PRINTS" id="PR00344">
    <property type="entry name" value="BCTRLSENSOR"/>
</dbReference>
<gene>
    <name evidence="10" type="ORF">COU35_01395</name>
</gene>
<dbReference type="GO" id="GO:0000155">
    <property type="term" value="F:phosphorelay sensor kinase activity"/>
    <property type="evidence" value="ECO:0007669"/>
    <property type="project" value="InterPro"/>
</dbReference>
<proteinExistence type="predicted"/>
<dbReference type="EMBL" id="PFCB01000012">
    <property type="protein sequence ID" value="PIR74646.1"/>
    <property type="molecule type" value="Genomic_DNA"/>
</dbReference>
<dbReference type="PROSITE" id="PS50109">
    <property type="entry name" value="HIS_KIN"/>
    <property type="match status" value="1"/>
</dbReference>
<reference evidence="11" key="1">
    <citation type="submission" date="2017-09" db="EMBL/GenBank/DDBJ databases">
        <title>Depth-based differentiation of microbial function through sediment-hosted aquifers and enrichment of novel symbionts in the deep terrestrial subsurface.</title>
        <authorList>
            <person name="Probst A.J."/>
            <person name="Ladd B."/>
            <person name="Jarett J.K."/>
            <person name="Geller-Mcgrath D.E."/>
            <person name="Sieber C.M.K."/>
            <person name="Emerson J.B."/>
            <person name="Anantharaman K."/>
            <person name="Thomas B.C."/>
            <person name="Malmstrom R."/>
            <person name="Stieglmeier M."/>
            <person name="Klingl A."/>
            <person name="Woyke T."/>
            <person name="Ryan C.M."/>
            <person name="Banfield J.F."/>
        </authorList>
    </citation>
    <scope>NUCLEOTIDE SEQUENCE [LARGE SCALE GENOMIC DNA]</scope>
</reference>
<sequence>MEIITNLDLFSVGITVAAIGVLGFGVYVSNKNNDTNKAFLFFALMTILYGIVNYIYYHFKDPQFTIWFLRFTIFAAVWHSLSFYLLFRVFPDRKLHLHKWEAMYLLPWTLFVSMLTLTPFVFPAIDVLGGEGEASVATIGPMVPVFGMTTLFLVVSALVVLFKKTRDASKGQKKKYQTVLLGATFSLLLILIYNMILPLTFLYVRFIPLAAVFFFPFIFLTAYAIMRHRLFNAKLISTEILTFILAIVSFSEVILANTRLAVVYRSTVFILVLLFGLLLIKNVFKEIEERKKVSRLADSLEKANEKLKELDQLKTEFISIASHQLRTPLSIIKGYGELMVDGAYGPVTKQMKHILGNMDESNEHLIKLVDEFLNISRIEQGRTQFTFEPFNINDVIKNVVTELQQIANKKNIIIDIKAGKLPQVTADGDKIRHCIYNFVDNAIKYSPDGSHVLVSAFSSIAGVTVSVKDSGAGLDKKDIENLFSKFYRSPHVMRDVQGTGLGLYVVRQFVVAHGGRAWAKSKGIGKGSEFIFFVPLAPSKRALTEAEKAKKRVGKGGKPELPSARK</sequence>
<dbReference type="InterPro" id="IPR004358">
    <property type="entry name" value="Sig_transdc_His_kin-like_C"/>
</dbReference>
<dbReference type="Pfam" id="PF16927">
    <property type="entry name" value="HisKA_7TM"/>
    <property type="match status" value="1"/>
</dbReference>
<dbReference type="SUPFAM" id="SSF55874">
    <property type="entry name" value="ATPase domain of HSP90 chaperone/DNA topoisomerase II/histidine kinase"/>
    <property type="match status" value="1"/>
</dbReference>
<dbReference type="Pfam" id="PF02518">
    <property type="entry name" value="HATPase_c"/>
    <property type="match status" value="1"/>
</dbReference>
<organism evidence="10 11">
    <name type="scientific">Candidatus Magasanikbacteria bacterium CG10_big_fil_rev_8_21_14_0_10_47_10</name>
    <dbReference type="NCBI Taxonomy" id="1974652"/>
    <lineage>
        <taxon>Bacteria</taxon>
        <taxon>Candidatus Magasanikiibacteriota</taxon>
    </lineage>
</organism>
<evidence type="ECO:0000256" key="7">
    <source>
        <dbReference type="SAM" id="MobiDB-lite"/>
    </source>
</evidence>
<dbReference type="SUPFAM" id="SSF47384">
    <property type="entry name" value="Homodimeric domain of signal transducing histidine kinase"/>
    <property type="match status" value="1"/>
</dbReference>
<keyword evidence="8" id="KW-0812">Transmembrane</keyword>
<feature type="transmembrane region" description="Helical" evidence="8">
    <location>
        <begin position="178"/>
        <end position="196"/>
    </location>
</feature>
<evidence type="ECO:0000256" key="6">
    <source>
        <dbReference type="ARBA" id="ARBA00023012"/>
    </source>
</evidence>
<dbReference type="InterPro" id="IPR050736">
    <property type="entry name" value="Sensor_HK_Regulatory"/>
</dbReference>
<evidence type="ECO:0000313" key="11">
    <source>
        <dbReference type="Proteomes" id="UP000230154"/>
    </source>
</evidence>
<dbReference type="EC" id="2.7.13.3" evidence="2"/>
<feature type="region of interest" description="Disordered" evidence="7">
    <location>
        <begin position="546"/>
        <end position="566"/>
    </location>
</feature>
<dbReference type="AlphaFoldDB" id="A0A2H0TSX1"/>
<feature type="transmembrane region" description="Helical" evidence="8">
    <location>
        <begin position="6"/>
        <end position="27"/>
    </location>
</feature>
<keyword evidence="6" id="KW-0902">Two-component regulatory system</keyword>
<feature type="transmembrane region" description="Helical" evidence="8">
    <location>
        <begin position="39"/>
        <end position="59"/>
    </location>
</feature>
<keyword evidence="3" id="KW-0597">Phosphoprotein</keyword>
<dbReference type="InterPro" id="IPR036890">
    <property type="entry name" value="HATPase_C_sf"/>
</dbReference>
<evidence type="ECO:0000256" key="3">
    <source>
        <dbReference type="ARBA" id="ARBA00022553"/>
    </source>
</evidence>
<feature type="transmembrane region" description="Helical" evidence="8">
    <location>
        <begin position="235"/>
        <end position="256"/>
    </location>
</feature>
<keyword evidence="8" id="KW-0472">Membrane</keyword>
<feature type="transmembrane region" description="Helical" evidence="8">
    <location>
        <begin position="65"/>
        <end position="90"/>
    </location>
</feature>
<dbReference type="PANTHER" id="PTHR43711">
    <property type="entry name" value="TWO-COMPONENT HISTIDINE KINASE"/>
    <property type="match status" value="1"/>
</dbReference>
<feature type="transmembrane region" description="Helical" evidence="8">
    <location>
        <begin position="202"/>
        <end position="223"/>
    </location>
</feature>
<accession>A0A2H0TSX1</accession>
<keyword evidence="5" id="KW-0418">Kinase</keyword>
<dbReference type="FunFam" id="3.30.565.10:FF:000006">
    <property type="entry name" value="Sensor histidine kinase WalK"/>
    <property type="match status" value="1"/>
</dbReference>
<evidence type="ECO:0000256" key="2">
    <source>
        <dbReference type="ARBA" id="ARBA00012438"/>
    </source>
</evidence>
<dbReference type="InterPro" id="IPR003594">
    <property type="entry name" value="HATPase_dom"/>
</dbReference>
<dbReference type="InterPro" id="IPR005467">
    <property type="entry name" value="His_kinase_dom"/>
</dbReference>
<dbReference type="PANTHER" id="PTHR43711:SF31">
    <property type="entry name" value="HISTIDINE KINASE"/>
    <property type="match status" value="1"/>
</dbReference>
<dbReference type="Pfam" id="PF00512">
    <property type="entry name" value="HisKA"/>
    <property type="match status" value="1"/>
</dbReference>
<dbReference type="CDD" id="cd00075">
    <property type="entry name" value="HATPase"/>
    <property type="match status" value="1"/>
</dbReference>
<feature type="transmembrane region" description="Helical" evidence="8">
    <location>
        <begin position="102"/>
        <end position="122"/>
    </location>
</feature>
<dbReference type="Gene3D" id="3.30.565.10">
    <property type="entry name" value="Histidine kinase-like ATPase, C-terminal domain"/>
    <property type="match status" value="1"/>
</dbReference>
<dbReference type="InterPro" id="IPR031621">
    <property type="entry name" value="HisKA_7TM"/>
</dbReference>
<comment type="catalytic activity">
    <reaction evidence="1">
        <text>ATP + protein L-histidine = ADP + protein N-phospho-L-histidine.</text>
        <dbReference type="EC" id="2.7.13.3"/>
    </reaction>
</comment>
<name>A0A2H0TSX1_9BACT</name>
<dbReference type="CDD" id="cd00082">
    <property type="entry name" value="HisKA"/>
    <property type="match status" value="1"/>
</dbReference>
<feature type="transmembrane region" description="Helical" evidence="8">
    <location>
        <begin position="262"/>
        <end position="284"/>
    </location>
</feature>
<evidence type="ECO:0000313" key="10">
    <source>
        <dbReference type="EMBL" id="PIR74646.1"/>
    </source>
</evidence>
<protein>
    <recommendedName>
        <fullName evidence="2">histidine kinase</fullName>
        <ecNumber evidence="2">2.7.13.3</ecNumber>
    </recommendedName>
</protein>
<dbReference type="InterPro" id="IPR036097">
    <property type="entry name" value="HisK_dim/P_sf"/>
</dbReference>
<keyword evidence="8" id="KW-1133">Transmembrane helix</keyword>
<feature type="domain" description="Histidine kinase" evidence="9">
    <location>
        <begin position="320"/>
        <end position="538"/>
    </location>
</feature>
<evidence type="ECO:0000259" key="9">
    <source>
        <dbReference type="PROSITE" id="PS50109"/>
    </source>
</evidence>
<dbReference type="SMART" id="SM00388">
    <property type="entry name" value="HisKA"/>
    <property type="match status" value="1"/>
</dbReference>
<comment type="caution">
    <text evidence="10">The sequence shown here is derived from an EMBL/GenBank/DDBJ whole genome shotgun (WGS) entry which is preliminary data.</text>
</comment>
<dbReference type="Proteomes" id="UP000230154">
    <property type="component" value="Unassembled WGS sequence"/>
</dbReference>
<evidence type="ECO:0000256" key="8">
    <source>
        <dbReference type="SAM" id="Phobius"/>
    </source>
</evidence>
<evidence type="ECO:0000256" key="1">
    <source>
        <dbReference type="ARBA" id="ARBA00000085"/>
    </source>
</evidence>
<dbReference type="Gene3D" id="1.10.287.130">
    <property type="match status" value="1"/>
</dbReference>
<keyword evidence="4" id="KW-0808">Transferase</keyword>
<feature type="transmembrane region" description="Helical" evidence="8">
    <location>
        <begin position="142"/>
        <end position="162"/>
    </location>
</feature>
<dbReference type="SMART" id="SM00387">
    <property type="entry name" value="HATPase_c"/>
    <property type="match status" value="1"/>
</dbReference>
<evidence type="ECO:0000256" key="4">
    <source>
        <dbReference type="ARBA" id="ARBA00022679"/>
    </source>
</evidence>
<dbReference type="InterPro" id="IPR003661">
    <property type="entry name" value="HisK_dim/P_dom"/>
</dbReference>